<proteinExistence type="predicted"/>
<keyword evidence="2" id="KW-0969">Cilium</keyword>
<dbReference type="EMBL" id="JACHNY010000001">
    <property type="protein sequence ID" value="MBB4616642.1"/>
    <property type="molecule type" value="Genomic_DNA"/>
</dbReference>
<dbReference type="AlphaFoldDB" id="A0A7W7AGJ6"/>
<keyword evidence="2" id="KW-0966">Cell projection</keyword>
<feature type="compositionally biased region" description="Basic and acidic residues" evidence="1">
    <location>
        <begin position="95"/>
        <end position="105"/>
    </location>
</feature>
<organism evidence="2 3">
    <name type="scientific">Sphingomonas abaci</name>
    <dbReference type="NCBI Taxonomy" id="237611"/>
    <lineage>
        <taxon>Bacteria</taxon>
        <taxon>Pseudomonadati</taxon>
        <taxon>Pseudomonadota</taxon>
        <taxon>Alphaproteobacteria</taxon>
        <taxon>Sphingomonadales</taxon>
        <taxon>Sphingomonadaceae</taxon>
        <taxon>Sphingomonas</taxon>
    </lineage>
</organism>
<feature type="compositionally biased region" description="Low complexity" evidence="1">
    <location>
        <begin position="77"/>
        <end position="87"/>
    </location>
</feature>
<evidence type="ECO:0000313" key="3">
    <source>
        <dbReference type="Proteomes" id="UP000574769"/>
    </source>
</evidence>
<feature type="compositionally biased region" description="Basic and acidic residues" evidence="1">
    <location>
        <begin position="47"/>
        <end position="76"/>
    </location>
</feature>
<evidence type="ECO:0000256" key="1">
    <source>
        <dbReference type="SAM" id="MobiDB-lite"/>
    </source>
</evidence>
<name>A0A7W7AGJ6_9SPHN</name>
<evidence type="ECO:0000313" key="2">
    <source>
        <dbReference type="EMBL" id="MBB4616642.1"/>
    </source>
</evidence>
<feature type="compositionally biased region" description="Basic residues" evidence="1">
    <location>
        <begin position="106"/>
        <end position="115"/>
    </location>
</feature>
<dbReference type="Proteomes" id="UP000574769">
    <property type="component" value="Unassembled WGS sequence"/>
</dbReference>
<accession>A0A7W7AGJ6</accession>
<reference evidence="2 3" key="1">
    <citation type="submission" date="2020-08" db="EMBL/GenBank/DDBJ databases">
        <title>Genomic Encyclopedia of Type Strains, Phase IV (KMG-IV): sequencing the most valuable type-strain genomes for metagenomic binning, comparative biology and taxonomic classification.</title>
        <authorList>
            <person name="Goeker M."/>
        </authorList>
    </citation>
    <scope>NUCLEOTIDE SEQUENCE [LARGE SCALE GENOMIC DNA]</scope>
    <source>
        <strain evidence="2 3">DSM 15867</strain>
    </source>
</reference>
<keyword evidence="2" id="KW-0282">Flagellum</keyword>
<gene>
    <name evidence="2" type="ORF">GGQ96_000748</name>
</gene>
<keyword evidence="3" id="KW-1185">Reference proteome</keyword>
<sequence length="115" mass="12318">MAAFKLPTFQDRQAAAAKAKSAALAKLRDKPPVDEAAVAARAAKRQEKEAAAAAKREAQRQEREQAAEAKRARAAEAAEQAAAAAAKVKPVLTPEEQKALRDARYAARKQRKSGK</sequence>
<protein>
    <submittedName>
        <fullName evidence="2">Flagellar biosynthesis/type III secretory pathway protein FliH</fullName>
    </submittedName>
</protein>
<dbReference type="RefSeq" id="WP_184111617.1">
    <property type="nucleotide sequence ID" value="NZ_JACHNY010000001.1"/>
</dbReference>
<comment type="caution">
    <text evidence="2">The sequence shown here is derived from an EMBL/GenBank/DDBJ whole genome shotgun (WGS) entry which is preliminary data.</text>
</comment>
<dbReference type="InterPro" id="IPR045510">
    <property type="entry name" value="DUF6481"/>
</dbReference>
<feature type="region of interest" description="Disordered" evidence="1">
    <location>
        <begin position="47"/>
        <end position="115"/>
    </location>
</feature>
<dbReference type="Pfam" id="PF20089">
    <property type="entry name" value="DUF6481"/>
    <property type="match status" value="1"/>
</dbReference>